<feature type="domain" description="DUF4382" evidence="1">
    <location>
        <begin position="48"/>
        <end position="181"/>
    </location>
</feature>
<sequence length="623" mass="66589">MNSGQSKPLIRQSLKRGLAIIGLFSFMLFGFYGCSSGSGTTSTGADSELVISLTDAQGDFLSYTVDVQSIKMLKSNGAEVETLPLTTQLDFARYVEVTEFLTAATVPSGHYTGAQIVLDYSNARITVQDENGNAISATPQDINGNPIGLLTVDLSFNGNSDFVIAPGIPAHITLDFDLDASNDIIITGSSATVVVKPVLIADTLLEKPKPHRLRGILGRVDETAQSFNVVMRPFRHRFNNRFGKLAVHTSDKTSYEIDGVVYDSNTGITQLANLDPAAAVIVLGDIMPADTRSGKRQFKALEVYAGSSVPWGNKDIVSGNVISRSGNTLLIRGATLIRTDGSFIFNDNVSVTMDENTTVVKQADVINNYTVNDVSVGQHVTVTGNITNGFNTPLNSFSLNADHVRMRYTNVGGSVVSVSPLTVNLQGIDRRRIALFDFSGTGTDVSSDADATNYEVDSGTLSLMNLQIGDPLIVRGHVRAFASAPEDFSAQSLLDASNMRAHLVTDFSDGSLTAFASISDAGLLLDLQQAGDKHHMFRAGISTDLLSLNSTPVIAPGDSGKGLFVIVQNQAVQVYTDFSRFQLALNSALDGNTLVNAVHANGQYDANLNQLISSKINIRLSTL</sequence>
<dbReference type="PROSITE" id="PS51257">
    <property type="entry name" value="PROKAR_LIPOPROTEIN"/>
    <property type="match status" value="1"/>
</dbReference>
<name>A0A3B0XAY4_9ZZZZ</name>
<organism evidence="2">
    <name type="scientific">hydrothermal vent metagenome</name>
    <dbReference type="NCBI Taxonomy" id="652676"/>
    <lineage>
        <taxon>unclassified sequences</taxon>
        <taxon>metagenomes</taxon>
        <taxon>ecological metagenomes</taxon>
    </lineage>
</organism>
<gene>
    <name evidence="2" type="ORF">MNBD_GAMMA09-804</name>
</gene>
<protein>
    <recommendedName>
        <fullName evidence="1">DUF4382 domain-containing protein</fullName>
    </recommendedName>
</protein>
<proteinExistence type="predicted"/>
<dbReference type="EMBL" id="UOFI01000058">
    <property type="protein sequence ID" value="VAW64911.1"/>
    <property type="molecule type" value="Genomic_DNA"/>
</dbReference>
<dbReference type="InterPro" id="IPR025491">
    <property type="entry name" value="DUF4382"/>
</dbReference>
<reference evidence="2" key="1">
    <citation type="submission" date="2018-06" db="EMBL/GenBank/DDBJ databases">
        <authorList>
            <person name="Zhirakovskaya E."/>
        </authorList>
    </citation>
    <scope>NUCLEOTIDE SEQUENCE</scope>
</reference>
<evidence type="ECO:0000313" key="2">
    <source>
        <dbReference type="EMBL" id="VAW64911.1"/>
    </source>
</evidence>
<evidence type="ECO:0000259" key="1">
    <source>
        <dbReference type="Pfam" id="PF14321"/>
    </source>
</evidence>
<accession>A0A3B0XAY4</accession>
<dbReference type="AlphaFoldDB" id="A0A3B0XAY4"/>
<dbReference type="Pfam" id="PF14321">
    <property type="entry name" value="DUF4382"/>
    <property type="match status" value="1"/>
</dbReference>